<organism evidence="3">
    <name type="scientific">Pseudo-nitzschia australis</name>
    <dbReference type="NCBI Taxonomy" id="44445"/>
    <lineage>
        <taxon>Eukaryota</taxon>
        <taxon>Sar</taxon>
        <taxon>Stramenopiles</taxon>
        <taxon>Ochrophyta</taxon>
        <taxon>Bacillariophyta</taxon>
        <taxon>Bacillariophyceae</taxon>
        <taxon>Bacillariophycidae</taxon>
        <taxon>Bacillariales</taxon>
        <taxon>Bacillariaceae</taxon>
        <taxon>Pseudo-nitzschia</taxon>
    </lineage>
</organism>
<feature type="transmembrane region" description="Helical" evidence="2">
    <location>
        <begin position="6"/>
        <end position="31"/>
    </location>
</feature>
<sequence length="118" mass="13301">MLRDQVADAIIVVVSCSPVCRAILIIVDFLLPFKRFIAQTEVSVSENYCKKLVDDNSEIPDACKRFASIKAQLDEKSKGDPYAGMTPGAQRTVRNAQIKRRMSTRHNQGKEGKKSSWW</sequence>
<reference evidence="3" key="1">
    <citation type="submission" date="2021-01" db="EMBL/GenBank/DDBJ databases">
        <authorList>
            <person name="Corre E."/>
            <person name="Pelletier E."/>
            <person name="Niang G."/>
            <person name="Scheremetjew M."/>
            <person name="Finn R."/>
            <person name="Kale V."/>
            <person name="Holt S."/>
            <person name="Cochrane G."/>
            <person name="Meng A."/>
            <person name="Brown T."/>
            <person name="Cohen L."/>
        </authorList>
    </citation>
    <scope>NUCLEOTIDE SEQUENCE</scope>
    <source>
        <strain evidence="3">10249 10 AB</strain>
    </source>
</reference>
<dbReference type="AlphaFoldDB" id="A0A7S4A9S9"/>
<keyword evidence="2" id="KW-0812">Transmembrane</keyword>
<feature type="compositionally biased region" description="Basic and acidic residues" evidence="1">
    <location>
        <begin position="108"/>
        <end position="118"/>
    </location>
</feature>
<protein>
    <submittedName>
        <fullName evidence="3">Uncharacterized protein</fullName>
    </submittedName>
</protein>
<accession>A0A7S4A9S9</accession>
<dbReference type="EMBL" id="HBIX01001313">
    <property type="protein sequence ID" value="CAE0708274.1"/>
    <property type="molecule type" value="Transcribed_RNA"/>
</dbReference>
<proteinExistence type="predicted"/>
<name>A0A7S4A9S9_9STRA</name>
<gene>
    <name evidence="3" type="ORF">PAUS00366_LOCUS994</name>
</gene>
<keyword evidence="2" id="KW-1133">Transmembrane helix</keyword>
<evidence type="ECO:0000256" key="1">
    <source>
        <dbReference type="SAM" id="MobiDB-lite"/>
    </source>
</evidence>
<keyword evidence="2" id="KW-0472">Membrane</keyword>
<evidence type="ECO:0000256" key="2">
    <source>
        <dbReference type="SAM" id="Phobius"/>
    </source>
</evidence>
<feature type="region of interest" description="Disordered" evidence="1">
    <location>
        <begin position="77"/>
        <end position="118"/>
    </location>
</feature>
<evidence type="ECO:0000313" key="3">
    <source>
        <dbReference type="EMBL" id="CAE0708274.1"/>
    </source>
</evidence>